<evidence type="ECO:0000259" key="4">
    <source>
        <dbReference type="Pfam" id="PF23317"/>
    </source>
</evidence>
<dbReference type="Pfam" id="PF23190">
    <property type="entry name" value="LHD_TRPY1"/>
    <property type="match status" value="1"/>
</dbReference>
<feature type="compositionally biased region" description="Polar residues" evidence="1">
    <location>
        <begin position="849"/>
        <end position="874"/>
    </location>
</feature>
<proteinExistence type="predicted"/>
<feature type="compositionally biased region" description="Basic and acidic residues" evidence="1">
    <location>
        <begin position="1090"/>
        <end position="1102"/>
    </location>
</feature>
<feature type="region of interest" description="Disordered" evidence="1">
    <location>
        <begin position="726"/>
        <end position="745"/>
    </location>
</feature>
<sequence length="1144" mass="127256">MLSSLFRQVRGRQYRDNSPVSSSNAPTARSLEATHDPTFTSAGKREQREREHGIAKHIIQEESQEYADGEDDGDMAYLAEEDDEYGGPGDSEDGPDDTTPLLPIFSSVHLDALPVFTLTHAIRILVTSRCDTVLTWDQLRSPQVSQFLLKPIEQEIRSTHLNAATHYALMANCLQYGKEAAVSTVNSGTNKTRAMVCELLAIKLLKDFSTRELIDALSYDFDPLQGQMDAGPAVNEVNGANGGPRKQVPRPARISCFEIAIRAQSKRFLSHPLVVKQLEAIWAGNIVFHSAADHLHRKLPMAQQQKGYGTTQTDPSGETGSSQPPRRAVTLYNPCEASLFKLSRLRVPRYRNIVSTLSFAVLLSLFVAVLVQRSIEITTLEVIFWFWAAGFMLDEIVGFNEQGFSLYLASFWNTFDLGILLILLVHLALRIYGIVMPDVRKQTVAAMAYDVLAADAILLFPRLFSVLDHYRYFSPLLIAFRYMAADLVAVSLLIIIACSGFFVALTLSFGNENVDTPSSVAYALLQMVMGFTPAAWDRWVKYNILGRMILTLFLFICHFLVVTILITVLTNSFMAVVQNANEEHQFLFAVNTISHVKSDALFSYVAPTNVIQWLLVPLRYVVPFRQYVRINRTVIKITHFPVLFAIFFYEKAILQSTVFDTIDLVERREPSRRMTTRRLTQLNRAPSIATFRQDRALEEVFRKPYGSTVRSARNGRDHRKTSNVVNSWMKGMGDDIASPPPEQDRRIVDRLETRAVGWRLLRPPNRIRTFSRRTMSVASDPEEFATNVDHLSPSRVRPVHHNLRNLALEEEPSGATEADGDDEMQTIEDMDESESMSDRDSSDGSGSEILQSSSAPNPRDQLTTEEPPTTQFQAAGSPAGSIIQTSARPHQHSRNVSSATMIFNPTAESTADKSPSLREKRPLSSRLKASAPPSGTRTPVSKPTSGKSGHRTPKRTTNGPARPFLPPRNDAAFRSAPNLLDLRSQQSHSRHKTSLEMDLVSDIGDNRAIGGGYVGALPASFAAQMSQSLLSAQHTKAQLEEQGLLAKIMMARMNSLEEGFRDVIHEMRETLRQDSVKSKSPSRSRPGRPAVKERKGKGKESHQPPAVEVEPDKDQAPSPGKSGESEPSAEASPNIATLEKDIAT</sequence>
<dbReference type="InterPro" id="IPR056337">
    <property type="entry name" value="LHD_YVC1"/>
</dbReference>
<evidence type="ECO:0000256" key="2">
    <source>
        <dbReference type="SAM" id="Phobius"/>
    </source>
</evidence>
<feature type="region of interest" description="Disordered" evidence="1">
    <location>
        <begin position="829"/>
        <end position="972"/>
    </location>
</feature>
<dbReference type="InterPro" id="IPR052971">
    <property type="entry name" value="TRP_calcium_channel"/>
</dbReference>
<feature type="transmembrane region" description="Helical" evidence="2">
    <location>
        <begin position="382"/>
        <end position="399"/>
    </location>
</feature>
<feature type="region of interest" description="Disordered" evidence="1">
    <location>
        <begin position="302"/>
        <end position="326"/>
    </location>
</feature>
<dbReference type="PANTHER" id="PTHR35859:SF4">
    <property type="entry name" value="MEMBRANE CHANNEL PROTEIN, PUTATIVE (AFU_ORTHOLOGUE AFUA_6G11300)-RELATED"/>
    <property type="match status" value="1"/>
</dbReference>
<feature type="domain" description="Calcium channel YVC1-like C-terminal transmembrane" evidence="4">
    <location>
        <begin position="358"/>
        <end position="666"/>
    </location>
</feature>
<keyword evidence="2" id="KW-0472">Membrane</keyword>
<feature type="region of interest" description="Disordered" evidence="1">
    <location>
        <begin position="1071"/>
        <end position="1144"/>
    </location>
</feature>
<comment type="caution">
    <text evidence="5">The sequence shown here is derived from an EMBL/GenBank/DDBJ whole genome shotgun (WGS) entry which is preliminary data.</text>
</comment>
<feature type="domain" description="YVC1 N-terminal linker helical" evidence="3">
    <location>
        <begin position="117"/>
        <end position="293"/>
    </location>
</feature>
<dbReference type="Proteomes" id="UP001161757">
    <property type="component" value="Unassembled WGS sequence"/>
</dbReference>
<dbReference type="EMBL" id="JAJGCB010000017">
    <property type="protein sequence ID" value="KAJ8988776.1"/>
    <property type="molecule type" value="Genomic_DNA"/>
</dbReference>
<feature type="transmembrane region" description="Helical" evidence="2">
    <location>
        <begin position="519"/>
        <end position="536"/>
    </location>
</feature>
<dbReference type="InterPro" id="IPR056336">
    <property type="entry name" value="YVC1_C"/>
</dbReference>
<feature type="compositionally biased region" description="Polar residues" evidence="1">
    <location>
        <begin position="302"/>
        <end position="324"/>
    </location>
</feature>
<evidence type="ECO:0008006" key="7">
    <source>
        <dbReference type="Google" id="ProtNLM"/>
    </source>
</evidence>
<evidence type="ECO:0000259" key="3">
    <source>
        <dbReference type="Pfam" id="PF23190"/>
    </source>
</evidence>
<evidence type="ECO:0000313" key="5">
    <source>
        <dbReference type="EMBL" id="KAJ8988776.1"/>
    </source>
</evidence>
<feature type="region of interest" description="Disordered" evidence="1">
    <location>
        <begin position="1"/>
        <end position="69"/>
    </location>
</feature>
<gene>
    <name evidence="5" type="ORF">HRR80_007400</name>
</gene>
<dbReference type="AlphaFoldDB" id="A0AAN6ENX0"/>
<protein>
    <recommendedName>
        <fullName evidence="7">Ion transport domain-containing protein</fullName>
    </recommendedName>
</protein>
<feature type="compositionally biased region" description="Low complexity" evidence="1">
    <location>
        <begin position="1116"/>
        <end position="1133"/>
    </location>
</feature>
<feature type="transmembrane region" description="Helical" evidence="2">
    <location>
        <begin position="484"/>
        <end position="507"/>
    </location>
</feature>
<feature type="transmembrane region" description="Helical" evidence="2">
    <location>
        <begin position="444"/>
        <end position="464"/>
    </location>
</feature>
<reference evidence="5" key="1">
    <citation type="submission" date="2023-01" db="EMBL/GenBank/DDBJ databases">
        <title>Exophiala dermititidis isolated from Cystic Fibrosis Patient.</title>
        <authorList>
            <person name="Kurbessoian T."/>
            <person name="Crocker A."/>
            <person name="Murante D."/>
            <person name="Hogan D.A."/>
            <person name="Stajich J.E."/>
        </authorList>
    </citation>
    <scope>NUCLEOTIDE SEQUENCE</scope>
    <source>
        <strain evidence="5">Ex8</strain>
    </source>
</reference>
<dbReference type="PANTHER" id="PTHR35859">
    <property type="entry name" value="NONSELECTIVE CATION CHANNEL PROTEIN"/>
    <property type="match status" value="1"/>
</dbReference>
<evidence type="ECO:0000313" key="6">
    <source>
        <dbReference type="Proteomes" id="UP001161757"/>
    </source>
</evidence>
<keyword evidence="2" id="KW-1133">Transmembrane helix</keyword>
<feature type="transmembrane region" description="Helical" evidence="2">
    <location>
        <begin position="548"/>
        <end position="569"/>
    </location>
</feature>
<feature type="transmembrane region" description="Helical" evidence="2">
    <location>
        <begin position="350"/>
        <end position="370"/>
    </location>
</feature>
<dbReference type="Pfam" id="PF23317">
    <property type="entry name" value="YVC1_C"/>
    <property type="match status" value="1"/>
</dbReference>
<feature type="transmembrane region" description="Helical" evidence="2">
    <location>
        <begin position="411"/>
        <end position="432"/>
    </location>
</feature>
<feature type="compositionally biased region" description="Polar residues" evidence="1">
    <location>
        <begin position="882"/>
        <end position="913"/>
    </location>
</feature>
<feature type="compositionally biased region" description="Polar residues" evidence="1">
    <location>
        <begin position="933"/>
        <end position="947"/>
    </location>
</feature>
<organism evidence="5 6">
    <name type="scientific">Exophiala dermatitidis</name>
    <name type="common">Black yeast-like fungus</name>
    <name type="synonym">Wangiella dermatitidis</name>
    <dbReference type="NCBI Taxonomy" id="5970"/>
    <lineage>
        <taxon>Eukaryota</taxon>
        <taxon>Fungi</taxon>
        <taxon>Dikarya</taxon>
        <taxon>Ascomycota</taxon>
        <taxon>Pezizomycotina</taxon>
        <taxon>Eurotiomycetes</taxon>
        <taxon>Chaetothyriomycetidae</taxon>
        <taxon>Chaetothyriales</taxon>
        <taxon>Herpotrichiellaceae</taxon>
        <taxon>Exophiala</taxon>
    </lineage>
</organism>
<feature type="compositionally biased region" description="Polar residues" evidence="1">
    <location>
        <begin position="16"/>
        <end position="27"/>
    </location>
</feature>
<keyword evidence="2" id="KW-0812">Transmembrane</keyword>
<name>A0AAN6ENX0_EXODE</name>
<accession>A0AAN6ENX0</accession>
<feature type="compositionally biased region" description="Basic and acidic residues" evidence="1">
    <location>
        <begin position="43"/>
        <end position="60"/>
    </location>
</feature>
<evidence type="ECO:0000256" key="1">
    <source>
        <dbReference type="SAM" id="MobiDB-lite"/>
    </source>
</evidence>